<protein>
    <submittedName>
        <fullName evidence="1">Uncharacterized protein</fullName>
    </submittedName>
</protein>
<accession>A0A3G2KG13</accession>
<dbReference type="GeneID" id="77932210"/>
<dbReference type="EMBL" id="MH834612">
    <property type="protein sequence ID" value="AYN57897.1"/>
    <property type="molecule type" value="Genomic_DNA"/>
</dbReference>
<dbReference type="Proteomes" id="UP000280317">
    <property type="component" value="Segment"/>
</dbReference>
<dbReference type="RefSeq" id="YP_010656331.1">
    <property type="nucleotide sequence ID" value="NC_070837.1"/>
</dbReference>
<sequence length="72" mass="8099">MSTIPHIKERALMMEMIPSRDVEFVVRRLEATQSILKDRERELLEVKGPCSHAACSLHYAHSGPCNLPGKLA</sequence>
<name>A0A3G2KG13_9CAUD</name>
<proteinExistence type="predicted"/>
<evidence type="ECO:0000313" key="1">
    <source>
        <dbReference type="EMBL" id="AYN57897.1"/>
    </source>
</evidence>
<reference evidence="1 2" key="1">
    <citation type="submission" date="2018-09" db="EMBL/GenBank/DDBJ databases">
        <authorList>
            <person name="Ulbrich M.C."/>
            <person name="Stoner T.H."/>
            <person name="Garlena R.A."/>
            <person name="Russell D.A."/>
            <person name="Pope W.H."/>
            <person name="Jacobs-Sera D."/>
            <person name="Hatfull G.F."/>
        </authorList>
    </citation>
    <scope>NUCLEOTIDE SEQUENCE [LARGE SCALE GENOMIC DNA]</scope>
</reference>
<gene>
    <name evidence="1" type="primary">45</name>
    <name evidence="1" type="ORF">PBI_FAJA_45</name>
</gene>
<dbReference type="KEGG" id="vg:77932210"/>
<keyword evidence="2" id="KW-1185">Reference proteome</keyword>
<organism evidence="1 2">
    <name type="scientific">Arthrobacter phage Faja</name>
    <dbReference type="NCBI Taxonomy" id="2419957"/>
    <lineage>
        <taxon>Viruses</taxon>
        <taxon>Duplodnaviria</taxon>
        <taxon>Heunggongvirae</taxon>
        <taxon>Uroviricota</taxon>
        <taxon>Caudoviricetes</taxon>
        <taxon>Fajavirus</taxon>
        <taxon>Fajavirus faja</taxon>
    </lineage>
</organism>
<evidence type="ECO:0000313" key="2">
    <source>
        <dbReference type="Proteomes" id="UP000280317"/>
    </source>
</evidence>